<dbReference type="Gene3D" id="3.60.21.10">
    <property type="match status" value="1"/>
</dbReference>
<dbReference type="InterPro" id="IPR029052">
    <property type="entry name" value="Metallo-depent_PP-like"/>
</dbReference>
<proteinExistence type="predicted"/>
<name>A0A4D6DWQ2_9CAUD</name>
<dbReference type="SUPFAM" id="SSF56300">
    <property type="entry name" value="Metallo-dependent phosphatases"/>
    <property type="match status" value="1"/>
</dbReference>
<organism evidence="1 2">
    <name type="scientific">Edwardsiella phage pEt-SU</name>
    <dbReference type="NCBI Taxonomy" id="2562142"/>
    <lineage>
        <taxon>Viruses</taxon>
        <taxon>Duplodnaviria</taxon>
        <taxon>Heunggongvirae</taxon>
        <taxon>Uroviricota</taxon>
        <taxon>Caudoviricetes</taxon>
        <taxon>Chimalliviridae</taxon>
        <taxon>Petsuvirus</taxon>
        <taxon>Petsuvirus pEtSU</taxon>
    </lineage>
</organism>
<sequence length="172" mass="19933">MNKVIWSDLHIDHLSAAKHRGFESLKDFQECVAEAWIKKVTPRTDIIIVGDCALWNDGLSIIKKLPARKKILVLGNHDLERGNCIRDILEVFDEVQGLMKEDKHKIWYQHCPMHHTQLRHGINIHGHTHKDIIKDERYVNVCWDLLKDGPVDFEKILTGEYRSYHAPATNAA</sequence>
<dbReference type="Proteomes" id="UP000297195">
    <property type="component" value="Segment"/>
</dbReference>
<evidence type="ECO:0000313" key="1">
    <source>
        <dbReference type="EMBL" id="QBZ70734.1"/>
    </source>
</evidence>
<evidence type="ECO:0000313" key="2">
    <source>
        <dbReference type="Proteomes" id="UP000297195"/>
    </source>
</evidence>
<gene>
    <name evidence="1" type="ORF">pETSU_153</name>
</gene>
<accession>A0A4D6DWQ2</accession>
<keyword evidence="2" id="KW-1185">Reference proteome</keyword>
<protein>
    <submittedName>
        <fullName evidence="1">Putative phosphoesterase</fullName>
    </submittedName>
</protein>
<reference evidence="1 2" key="1">
    <citation type="submission" date="2019-03" db="EMBL/GenBank/DDBJ databases">
        <authorList>
            <person name="Kim S.G."/>
            <person name="Park S.C."/>
        </authorList>
    </citation>
    <scope>NUCLEOTIDE SEQUENCE [LARGE SCALE GENOMIC DNA]</scope>
</reference>
<dbReference type="EMBL" id="MK689364">
    <property type="protein sequence ID" value="QBZ70734.1"/>
    <property type="molecule type" value="Genomic_DNA"/>
</dbReference>